<sequence>MHRAPKYQVFIAAGLIVGIVVAVVSGYTGAGDPTVGRGKLVGYLALLLGCLGGCWAARSPSRWSGS</sequence>
<evidence type="ECO:0000313" key="2">
    <source>
        <dbReference type="EMBL" id="GMA87396.1"/>
    </source>
</evidence>
<dbReference type="EMBL" id="BSUZ01000001">
    <property type="protein sequence ID" value="GMA87396.1"/>
    <property type="molecule type" value="Genomic_DNA"/>
</dbReference>
<organism evidence="2 3">
    <name type="scientific">Angustibacter aerolatus</name>
    <dbReference type="NCBI Taxonomy" id="1162965"/>
    <lineage>
        <taxon>Bacteria</taxon>
        <taxon>Bacillati</taxon>
        <taxon>Actinomycetota</taxon>
        <taxon>Actinomycetes</taxon>
        <taxon>Kineosporiales</taxon>
        <taxon>Kineosporiaceae</taxon>
    </lineage>
</organism>
<feature type="transmembrane region" description="Helical" evidence="1">
    <location>
        <begin position="40"/>
        <end position="57"/>
    </location>
</feature>
<evidence type="ECO:0000313" key="3">
    <source>
        <dbReference type="Proteomes" id="UP001157017"/>
    </source>
</evidence>
<keyword evidence="3" id="KW-1185">Reference proteome</keyword>
<dbReference type="Proteomes" id="UP001157017">
    <property type="component" value="Unassembled WGS sequence"/>
</dbReference>
<comment type="caution">
    <text evidence="2">The sequence shown here is derived from an EMBL/GenBank/DDBJ whole genome shotgun (WGS) entry which is preliminary data.</text>
</comment>
<evidence type="ECO:0000256" key="1">
    <source>
        <dbReference type="SAM" id="Phobius"/>
    </source>
</evidence>
<name>A0ABQ6JKS3_9ACTN</name>
<feature type="transmembrane region" description="Helical" evidence="1">
    <location>
        <begin position="7"/>
        <end position="28"/>
    </location>
</feature>
<accession>A0ABQ6JKS3</accession>
<reference evidence="3" key="1">
    <citation type="journal article" date="2019" name="Int. J. Syst. Evol. Microbiol.">
        <title>The Global Catalogue of Microorganisms (GCM) 10K type strain sequencing project: providing services to taxonomists for standard genome sequencing and annotation.</title>
        <authorList>
            <consortium name="The Broad Institute Genomics Platform"/>
            <consortium name="The Broad Institute Genome Sequencing Center for Infectious Disease"/>
            <person name="Wu L."/>
            <person name="Ma J."/>
        </authorList>
    </citation>
    <scope>NUCLEOTIDE SEQUENCE [LARGE SCALE GENOMIC DNA]</scope>
    <source>
        <strain evidence="3">NBRC 108730</strain>
    </source>
</reference>
<proteinExistence type="predicted"/>
<keyword evidence="1" id="KW-0812">Transmembrane</keyword>
<keyword evidence="1" id="KW-0472">Membrane</keyword>
<protein>
    <submittedName>
        <fullName evidence="2">Uncharacterized protein</fullName>
    </submittedName>
</protein>
<gene>
    <name evidence="2" type="ORF">GCM10025868_26460</name>
</gene>
<keyword evidence="1" id="KW-1133">Transmembrane helix</keyword>